<evidence type="ECO:0000259" key="8">
    <source>
        <dbReference type="Pfam" id="PF03460"/>
    </source>
</evidence>
<gene>
    <name evidence="9" type="ORF">CWS72_00460</name>
</gene>
<keyword evidence="6" id="KW-0411">Iron-sulfur</keyword>
<dbReference type="InterPro" id="IPR006066">
    <property type="entry name" value="NO2/SO3_Rdtase_FeS/sirohaem_BS"/>
</dbReference>
<dbReference type="InterPro" id="IPR006067">
    <property type="entry name" value="NO2/SO3_Rdtase_4Fe4S_dom"/>
</dbReference>
<name>A0A2N3Q124_9PROT</name>
<evidence type="ECO:0000256" key="2">
    <source>
        <dbReference type="ARBA" id="ARBA00022617"/>
    </source>
</evidence>
<keyword evidence="1" id="KW-0004">4Fe-4S</keyword>
<dbReference type="InterPro" id="IPR051329">
    <property type="entry name" value="NIR_SIR_4Fe-4S"/>
</dbReference>
<dbReference type="PANTHER" id="PTHR32439">
    <property type="entry name" value="FERREDOXIN--NITRITE REDUCTASE, CHLOROPLASTIC"/>
    <property type="match status" value="1"/>
</dbReference>
<dbReference type="GO" id="GO:0020037">
    <property type="term" value="F:heme binding"/>
    <property type="evidence" value="ECO:0007669"/>
    <property type="project" value="InterPro"/>
</dbReference>
<comment type="caution">
    <text evidence="9">The sequence shown here is derived from an EMBL/GenBank/DDBJ whole genome shotgun (WGS) entry which is preliminary data.</text>
</comment>
<dbReference type="Gene3D" id="3.90.480.10">
    <property type="entry name" value="Sulfite Reductase Hemoprotein,Domain 2"/>
    <property type="match status" value="1"/>
</dbReference>
<keyword evidence="2" id="KW-0349">Heme</keyword>
<dbReference type="SUPFAM" id="SSF56014">
    <property type="entry name" value="Nitrite and sulphite reductase 4Fe-4S domain-like"/>
    <property type="match status" value="2"/>
</dbReference>
<evidence type="ECO:0000256" key="5">
    <source>
        <dbReference type="ARBA" id="ARBA00023004"/>
    </source>
</evidence>
<feature type="domain" description="Nitrite/sulphite reductase 4Fe-4S" evidence="7">
    <location>
        <begin position="135"/>
        <end position="285"/>
    </location>
</feature>
<keyword evidence="5" id="KW-0408">Iron</keyword>
<dbReference type="PANTHER" id="PTHR32439:SF9">
    <property type="entry name" value="BLR3264 PROTEIN"/>
    <property type="match status" value="1"/>
</dbReference>
<dbReference type="InterPro" id="IPR045854">
    <property type="entry name" value="NO2/SO3_Rdtase_4Fe4S_sf"/>
</dbReference>
<reference evidence="10" key="1">
    <citation type="submission" date="2017-12" db="EMBL/GenBank/DDBJ databases">
        <title>Draft genome sequence of Telmatospirillum siberiense 26-4b1T, an acidotolerant peatland alphaproteobacterium potentially involved in sulfur cycling.</title>
        <authorList>
            <person name="Hausmann B."/>
            <person name="Pjevac P."/>
            <person name="Schreck K."/>
            <person name="Herbold C.W."/>
            <person name="Daims H."/>
            <person name="Wagner M."/>
            <person name="Pester M."/>
            <person name="Loy A."/>
        </authorList>
    </citation>
    <scope>NUCLEOTIDE SEQUENCE [LARGE SCALE GENOMIC DNA]</scope>
    <source>
        <strain evidence="10">26-4b1</strain>
    </source>
</reference>
<feature type="domain" description="Nitrite/sulphite reductase 4Fe-4S" evidence="7">
    <location>
        <begin position="408"/>
        <end position="550"/>
    </location>
</feature>
<keyword evidence="10" id="KW-1185">Reference proteome</keyword>
<dbReference type="InterPro" id="IPR005117">
    <property type="entry name" value="NiRdtase/SiRdtase_haem-b_fer"/>
</dbReference>
<dbReference type="AlphaFoldDB" id="A0A2N3Q124"/>
<feature type="domain" description="Nitrite/Sulfite reductase ferredoxin-like" evidence="8">
    <location>
        <begin position="61"/>
        <end position="125"/>
    </location>
</feature>
<evidence type="ECO:0000256" key="1">
    <source>
        <dbReference type="ARBA" id="ARBA00022485"/>
    </source>
</evidence>
<evidence type="ECO:0000256" key="6">
    <source>
        <dbReference type="ARBA" id="ARBA00023014"/>
    </source>
</evidence>
<dbReference type="GO" id="GO:0051539">
    <property type="term" value="F:4 iron, 4 sulfur cluster binding"/>
    <property type="evidence" value="ECO:0007669"/>
    <property type="project" value="UniProtKB-KW"/>
</dbReference>
<evidence type="ECO:0000256" key="4">
    <source>
        <dbReference type="ARBA" id="ARBA00023002"/>
    </source>
</evidence>
<dbReference type="Pfam" id="PF01077">
    <property type="entry name" value="NIR_SIR"/>
    <property type="match status" value="2"/>
</dbReference>
<feature type="domain" description="Nitrite/Sulfite reductase ferredoxin-like" evidence="8">
    <location>
        <begin position="330"/>
        <end position="393"/>
    </location>
</feature>
<dbReference type="InterPro" id="IPR036136">
    <property type="entry name" value="Nit/Sulf_reduc_fer-like_dom_sf"/>
</dbReference>
<dbReference type="GO" id="GO:0046872">
    <property type="term" value="F:metal ion binding"/>
    <property type="evidence" value="ECO:0007669"/>
    <property type="project" value="UniProtKB-KW"/>
</dbReference>
<dbReference type="PROSITE" id="PS00365">
    <property type="entry name" value="NIR_SIR"/>
    <property type="match status" value="1"/>
</dbReference>
<dbReference type="GO" id="GO:0016491">
    <property type="term" value="F:oxidoreductase activity"/>
    <property type="evidence" value="ECO:0007669"/>
    <property type="project" value="UniProtKB-KW"/>
</dbReference>
<sequence length="715" mass="77537">MAPARAGRSDHPRSSSMFYEIPSNLSAELAELDGYIADFRQGRLDAAALKAHRVPFGCYEQRRDGTFMVRIRTTGGALSPHQLGTIARISARYGASSLHVTTRQEFQIHDLSLEDVTTVMRELLAVGLASRGGGGNTVRNIMVSPEAGIGLDEVFDPSPHAFALTSRLISEGDSWLLPRKLKIAFSNSPADTGLAQFNDIGFIARIRDGVSGFRVYVAGGMGGKPEVGHLLHDFVPASDVYLIAEAVKRLFDKHGNRKKRNAARLRFLWNSAGEAGFRDLYAAELEALRTEGRPPLLVEDFSVEGLAPDIAPLSVGSSDFVEWKNRFVSAQRQAGLYSVLVPLFLGNVRNEDALRLADFLEPFGPQTIRATFGQNLRLRNIPEAYLGNVWSVLSGIGGLSRAPAMLANAVSCTGADTCQLGICLSKGALTATLDTLGKSDLPLDTVPDFRLHVSGCPNTCGQHLLADLGFFGNAGSKGQRMYPAYAVVAGARLADGQARFARQVARVSAHDVPSFARDVMALWIERKAAHASFADYIDNGGEGDMRTIAERYREIPDFRDDRSYYVDWGASEPFSLAGRGSGECAAGLFDLIELDLKAAARLRDGESGGDLTEGARLQRLAFLASRALLITRGVQTPSDASVFEAFRQHFLQSDLISPRFGEVVNAAERRDEAALLRLTSVVSELLSAVESLYQSMDNSLRFPAESSQDRARSAG</sequence>
<dbReference type="Pfam" id="PF03460">
    <property type="entry name" value="NIR_SIR_ferr"/>
    <property type="match status" value="2"/>
</dbReference>
<dbReference type="SUPFAM" id="SSF55124">
    <property type="entry name" value="Nitrite/Sulfite reductase N-terminal domain-like"/>
    <property type="match status" value="2"/>
</dbReference>
<dbReference type="PRINTS" id="PR00397">
    <property type="entry name" value="SIROHAEM"/>
</dbReference>
<organism evidence="9 10">
    <name type="scientific">Telmatospirillum siberiense</name>
    <dbReference type="NCBI Taxonomy" id="382514"/>
    <lineage>
        <taxon>Bacteria</taxon>
        <taxon>Pseudomonadati</taxon>
        <taxon>Pseudomonadota</taxon>
        <taxon>Alphaproteobacteria</taxon>
        <taxon>Rhodospirillales</taxon>
        <taxon>Rhodospirillaceae</taxon>
        <taxon>Telmatospirillum</taxon>
    </lineage>
</organism>
<evidence type="ECO:0000259" key="7">
    <source>
        <dbReference type="Pfam" id="PF01077"/>
    </source>
</evidence>
<evidence type="ECO:0000313" key="9">
    <source>
        <dbReference type="EMBL" id="PKU26359.1"/>
    </source>
</evidence>
<evidence type="ECO:0000313" key="10">
    <source>
        <dbReference type="Proteomes" id="UP000233293"/>
    </source>
</evidence>
<dbReference type="Gene3D" id="3.30.413.10">
    <property type="entry name" value="Sulfite Reductase Hemoprotein, domain 1"/>
    <property type="match status" value="2"/>
</dbReference>
<dbReference type="EMBL" id="PIUM01000001">
    <property type="protein sequence ID" value="PKU26359.1"/>
    <property type="molecule type" value="Genomic_DNA"/>
</dbReference>
<accession>A0A2N3Q124</accession>
<keyword evidence="4" id="KW-0560">Oxidoreductase</keyword>
<dbReference type="Proteomes" id="UP000233293">
    <property type="component" value="Unassembled WGS sequence"/>
</dbReference>
<protein>
    <submittedName>
        <fullName evidence="9">Sulfite reductase subunit beta (Hemoprotein)</fullName>
    </submittedName>
</protein>
<evidence type="ECO:0000256" key="3">
    <source>
        <dbReference type="ARBA" id="ARBA00022723"/>
    </source>
</evidence>
<keyword evidence="3" id="KW-0479">Metal-binding</keyword>
<proteinExistence type="predicted"/>